<keyword evidence="3" id="KW-1185">Reference proteome</keyword>
<evidence type="ECO:0000313" key="2">
    <source>
        <dbReference type="EMBL" id="GBP47063.1"/>
    </source>
</evidence>
<dbReference type="Proteomes" id="UP000299102">
    <property type="component" value="Unassembled WGS sequence"/>
</dbReference>
<organism evidence="2 3">
    <name type="scientific">Eumeta variegata</name>
    <name type="common">Bagworm moth</name>
    <name type="synonym">Eumeta japonica</name>
    <dbReference type="NCBI Taxonomy" id="151549"/>
    <lineage>
        <taxon>Eukaryota</taxon>
        <taxon>Metazoa</taxon>
        <taxon>Ecdysozoa</taxon>
        <taxon>Arthropoda</taxon>
        <taxon>Hexapoda</taxon>
        <taxon>Insecta</taxon>
        <taxon>Pterygota</taxon>
        <taxon>Neoptera</taxon>
        <taxon>Endopterygota</taxon>
        <taxon>Lepidoptera</taxon>
        <taxon>Glossata</taxon>
        <taxon>Ditrysia</taxon>
        <taxon>Tineoidea</taxon>
        <taxon>Psychidae</taxon>
        <taxon>Oiketicinae</taxon>
        <taxon>Eumeta</taxon>
    </lineage>
</organism>
<gene>
    <name evidence="2" type="ORF">EVAR_29666_1</name>
</gene>
<name>A0A4C1W7S3_EUMVA</name>
<protein>
    <submittedName>
        <fullName evidence="2">Uncharacterized protein</fullName>
    </submittedName>
</protein>
<evidence type="ECO:0000256" key="1">
    <source>
        <dbReference type="SAM" id="MobiDB-lite"/>
    </source>
</evidence>
<reference evidence="2 3" key="1">
    <citation type="journal article" date="2019" name="Commun. Biol.">
        <title>The bagworm genome reveals a unique fibroin gene that provides high tensile strength.</title>
        <authorList>
            <person name="Kono N."/>
            <person name="Nakamura H."/>
            <person name="Ohtoshi R."/>
            <person name="Tomita M."/>
            <person name="Numata K."/>
            <person name="Arakawa K."/>
        </authorList>
    </citation>
    <scope>NUCLEOTIDE SEQUENCE [LARGE SCALE GENOMIC DNA]</scope>
</reference>
<dbReference type="EMBL" id="BGZK01000494">
    <property type="protein sequence ID" value="GBP47063.1"/>
    <property type="molecule type" value="Genomic_DNA"/>
</dbReference>
<feature type="region of interest" description="Disordered" evidence="1">
    <location>
        <begin position="136"/>
        <end position="182"/>
    </location>
</feature>
<evidence type="ECO:0000313" key="3">
    <source>
        <dbReference type="Proteomes" id="UP000299102"/>
    </source>
</evidence>
<proteinExistence type="predicted"/>
<sequence>MHARTHAHNVCACAFPTWLAPCEFFRSQESRTRTDYAANDVHRQKRLSKSPDSVTMGPPRGYNLLNKKSIDPQLTKLSLGIHKIRIQTNIEPHRFCNPMLSISPSLKYDKFRISRPKRIRFNGTFTATVLVPRYNKKKNRNTHVRPLINPDDGDDTAVPSPRITSSPVAPPPPEARFNSGPG</sequence>
<accession>A0A4C1W7S3</accession>
<comment type="caution">
    <text evidence="2">The sequence shown here is derived from an EMBL/GenBank/DDBJ whole genome shotgun (WGS) entry which is preliminary data.</text>
</comment>
<dbReference type="AlphaFoldDB" id="A0A4C1W7S3"/>